<dbReference type="Gene3D" id="1.10.287.130">
    <property type="match status" value="1"/>
</dbReference>
<dbReference type="Gene3D" id="3.40.50.2300">
    <property type="match status" value="1"/>
</dbReference>
<keyword evidence="9" id="KW-0732">Signal</keyword>
<organism evidence="12 13">
    <name type="scientific">Xanthomonas boreopolis</name>
    <dbReference type="NCBI Taxonomy" id="86183"/>
    <lineage>
        <taxon>Bacteria</taxon>
        <taxon>Pseudomonadati</taxon>
        <taxon>Pseudomonadota</taxon>
        <taxon>Gammaproteobacteria</taxon>
        <taxon>Lysobacterales</taxon>
        <taxon>Lysobacteraceae</taxon>
        <taxon>Xanthomonas</taxon>
    </lineage>
</organism>
<evidence type="ECO:0000256" key="6">
    <source>
        <dbReference type="ARBA" id="ARBA00023012"/>
    </source>
</evidence>
<keyword evidence="8" id="KW-0812">Transmembrane</keyword>
<dbReference type="InterPro" id="IPR004358">
    <property type="entry name" value="Sig_transdc_His_kin-like_C"/>
</dbReference>
<feature type="domain" description="Response regulatory" evidence="11">
    <location>
        <begin position="1059"/>
        <end position="1173"/>
    </location>
</feature>
<comment type="catalytic activity">
    <reaction evidence="1">
        <text>ATP + protein L-histidine = ADP + protein N-phospho-L-histidine.</text>
        <dbReference type="EC" id="2.7.13.3"/>
    </reaction>
</comment>
<dbReference type="PROSITE" id="PS50109">
    <property type="entry name" value="HIS_KIN"/>
    <property type="match status" value="1"/>
</dbReference>
<dbReference type="PANTHER" id="PTHR43047">
    <property type="entry name" value="TWO-COMPONENT HISTIDINE PROTEIN KINASE"/>
    <property type="match status" value="1"/>
</dbReference>
<keyword evidence="6" id="KW-0902">Two-component regulatory system</keyword>
<keyword evidence="3 7" id="KW-0597">Phosphoprotein</keyword>
<dbReference type="InterPro" id="IPR036890">
    <property type="entry name" value="HATPase_C_sf"/>
</dbReference>
<reference evidence="12" key="2">
    <citation type="submission" date="2020-09" db="EMBL/GenBank/DDBJ databases">
        <authorList>
            <person name="Sun Q."/>
            <person name="Ohkuma M."/>
        </authorList>
    </citation>
    <scope>NUCLEOTIDE SEQUENCE</scope>
    <source>
        <strain evidence="12">JCM 13306</strain>
    </source>
</reference>
<dbReference type="Proteomes" id="UP000623958">
    <property type="component" value="Unassembled WGS sequence"/>
</dbReference>
<dbReference type="Pfam" id="PF00512">
    <property type="entry name" value="HisKA"/>
    <property type="match status" value="1"/>
</dbReference>
<accession>A0A919KGT6</accession>
<dbReference type="FunFam" id="3.40.50.2300:FF:000323">
    <property type="entry name" value="Hybrid sensor histidine kinase/response regulator"/>
    <property type="match status" value="1"/>
</dbReference>
<keyword evidence="5 12" id="KW-0418">Kinase</keyword>
<dbReference type="GO" id="GO:0005886">
    <property type="term" value="C:plasma membrane"/>
    <property type="evidence" value="ECO:0007669"/>
    <property type="project" value="TreeGrafter"/>
</dbReference>
<dbReference type="InterPro" id="IPR011110">
    <property type="entry name" value="Reg_prop"/>
</dbReference>
<evidence type="ECO:0000256" key="2">
    <source>
        <dbReference type="ARBA" id="ARBA00012438"/>
    </source>
</evidence>
<dbReference type="RefSeq" id="WP_434028505.1">
    <property type="nucleotide sequence ID" value="NZ_BNBA01000003.1"/>
</dbReference>
<evidence type="ECO:0000259" key="10">
    <source>
        <dbReference type="PROSITE" id="PS50109"/>
    </source>
</evidence>
<dbReference type="SUPFAM" id="SSF52172">
    <property type="entry name" value="CheY-like"/>
    <property type="match status" value="1"/>
</dbReference>
<dbReference type="PROSITE" id="PS50110">
    <property type="entry name" value="RESPONSE_REGULATORY"/>
    <property type="match status" value="1"/>
</dbReference>
<dbReference type="InterPro" id="IPR003661">
    <property type="entry name" value="HisK_dim/P_dom"/>
</dbReference>
<dbReference type="EMBL" id="BNBA01000003">
    <property type="protein sequence ID" value="GHH47986.1"/>
    <property type="molecule type" value="Genomic_DNA"/>
</dbReference>
<feature type="domain" description="Histidine kinase" evidence="10">
    <location>
        <begin position="816"/>
        <end position="1038"/>
    </location>
</feature>
<reference evidence="12" key="1">
    <citation type="journal article" date="2014" name="Int. J. Syst. Evol. Microbiol.">
        <title>Complete genome sequence of Corynebacterium casei LMG S-19264T (=DSM 44701T), isolated from a smear-ripened cheese.</title>
        <authorList>
            <consortium name="US DOE Joint Genome Institute (JGI-PGF)"/>
            <person name="Walter F."/>
            <person name="Albersmeier A."/>
            <person name="Kalinowski J."/>
            <person name="Ruckert C."/>
        </authorList>
    </citation>
    <scope>NUCLEOTIDE SEQUENCE</scope>
    <source>
        <strain evidence="12">JCM 13306</strain>
    </source>
</reference>
<name>A0A919KGT6_9XANT</name>
<dbReference type="EC" id="2.7.13.3" evidence="2"/>
<dbReference type="GO" id="GO:0000155">
    <property type="term" value="F:phosphorelay sensor kinase activity"/>
    <property type="evidence" value="ECO:0007669"/>
    <property type="project" value="InterPro"/>
</dbReference>
<evidence type="ECO:0000256" key="5">
    <source>
        <dbReference type="ARBA" id="ARBA00022777"/>
    </source>
</evidence>
<evidence type="ECO:0000256" key="4">
    <source>
        <dbReference type="ARBA" id="ARBA00022679"/>
    </source>
</evidence>
<dbReference type="SMART" id="SM00388">
    <property type="entry name" value="HisKA"/>
    <property type="match status" value="1"/>
</dbReference>
<dbReference type="GO" id="GO:0009927">
    <property type="term" value="F:histidine phosphotransfer kinase activity"/>
    <property type="evidence" value="ECO:0007669"/>
    <property type="project" value="TreeGrafter"/>
</dbReference>
<evidence type="ECO:0000313" key="13">
    <source>
        <dbReference type="Proteomes" id="UP000623958"/>
    </source>
</evidence>
<dbReference type="PANTHER" id="PTHR43047:SF72">
    <property type="entry name" value="OSMOSENSING HISTIDINE PROTEIN KINASE SLN1"/>
    <property type="match status" value="1"/>
</dbReference>
<dbReference type="InterPro" id="IPR013783">
    <property type="entry name" value="Ig-like_fold"/>
</dbReference>
<sequence length="1187" mass="129001">MRALKILLAVALLLHLPALAEVPQMPRFRLIDATSGLPSSSITAMAQDRAGYLWLATGDGLARYDGTGFQVWRHDPADPRSLAGNSVQTLYIDAQDRIWVSSESAGISVLDAARTGFRRFNHANQPRMSNDDVFVLTGRGSEIWFGNYGGDVHRIDAEGHVTRFDLDRMEDPLPRSHVMALAVDGDGRLWVGTPEGLAWFDGKRMHREYLPDPGAGVYSLAWTGGMLWAGSSKGIYRRGADGHWRAPAWAPMFAGGNLLWSVVDAGDGEFWLGTEKGLWRTRGEQAPIPVFDGEAPLVSGRNVQALLRGGDGGLWVPIHGRGLAYLREDWKRTAVFHPPHDLGDGIYCSLMPAAHSGGLWQIDPQGRLQRFDIQTGEATLTGWQHDKLRSMQVTAAHEDRRGRLWLGNLDSGLARLDLRTGAFREWPPSGPDPSPQYGAPDWVVEAEDGSIWVSTLGVLQHRDGETGKLLDEIPGGHGPTESNVEQLGLGPDGGIWVAGGGGVAAWQPRTRRFEPVPGLEGARVYGFAFNDPRHVWLHRMAGLERWRRDGARWVRETAIGPAQGLPALESMGMQLDAAGRIWLATQRGLWRVDATQDRPHLRGFGLRDGLTSQEFIDGCLLMAQDGVLVGGTADGYVVLLDTTMPDPAPFTPEMMLEGASVLREGRRVDLAGDGFVLHADDRQLQVGMRLLSFGDPTANRYRSWLHGLDTGWVEQGTTGMREFSALPAGDYTLDLQGVDAAGNASKVRTLRFSVAPPWWRSGWGVATLAAVVAVSAVLLAALYRRRVRVRSERQLEQHKRELAEHASEAKSRFLATLGHEVRTPMTGVLGMAELLLATPLDARQHGYAASIQSAGKHLLRLVNDALDLARIEAGKLPLDARNFDLREMLDQVCALVRPMAEAKGLRFEFRSEPNLPRALHGDSNRVQQILLNLLVNAIKFTERGHVSLHAARPPGGGVGSGIWFEIRDTGPGIGVEQRERLFRRFEQADGARTAARYGGSGLGLAICRELAIAMGGRIDVDSALGQGTRFEVELPLRWSAGAAPAAAGMAPRSPARSLRLLLVEDDPTVAEVIGGLLRARGHEVIHAVHGLAALAEVASGAFDAGFCDLDLPGLDGLALVRQLRAMGHAFPLVAITARSDADAEPDALDAGFDGFLRKPLTGDLLEEALAGILDGAGSPMVDRYRHE</sequence>
<dbReference type="InterPro" id="IPR005467">
    <property type="entry name" value="His_kinase_dom"/>
</dbReference>
<evidence type="ECO:0000256" key="9">
    <source>
        <dbReference type="SAM" id="SignalP"/>
    </source>
</evidence>
<dbReference type="Pfam" id="PF07494">
    <property type="entry name" value="Reg_prop"/>
    <property type="match status" value="3"/>
</dbReference>
<dbReference type="Gene3D" id="2.60.40.10">
    <property type="entry name" value="Immunoglobulins"/>
    <property type="match status" value="1"/>
</dbReference>
<evidence type="ECO:0000256" key="3">
    <source>
        <dbReference type="ARBA" id="ARBA00022553"/>
    </source>
</evidence>
<dbReference type="InterPro" id="IPR003594">
    <property type="entry name" value="HATPase_dom"/>
</dbReference>
<evidence type="ECO:0000256" key="8">
    <source>
        <dbReference type="SAM" id="Phobius"/>
    </source>
</evidence>
<dbReference type="CDD" id="cd16922">
    <property type="entry name" value="HATPase_EvgS-ArcB-TorS-like"/>
    <property type="match status" value="1"/>
</dbReference>
<dbReference type="FunFam" id="3.30.565.10:FF:000010">
    <property type="entry name" value="Sensor histidine kinase RcsC"/>
    <property type="match status" value="1"/>
</dbReference>
<dbReference type="Gene3D" id="3.30.565.10">
    <property type="entry name" value="Histidine kinase-like ATPase, C-terminal domain"/>
    <property type="match status" value="1"/>
</dbReference>
<dbReference type="InterPro" id="IPR011006">
    <property type="entry name" value="CheY-like_superfamily"/>
</dbReference>
<feature type="modified residue" description="4-aspartylphosphate" evidence="7">
    <location>
        <position position="1108"/>
    </location>
</feature>
<gene>
    <name evidence="12" type="ORF">GCM10009090_05140</name>
</gene>
<evidence type="ECO:0000256" key="1">
    <source>
        <dbReference type="ARBA" id="ARBA00000085"/>
    </source>
</evidence>
<evidence type="ECO:0000259" key="11">
    <source>
        <dbReference type="PROSITE" id="PS50110"/>
    </source>
</evidence>
<keyword evidence="8" id="KW-0472">Membrane</keyword>
<feature type="signal peptide" evidence="9">
    <location>
        <begin position="1"/>
        <end position="20"/>
    </location>
</feature>
<protein>
    <recommendedName>
        <fullName evidence="2">histidine kinase</fullName>
        <ecNumber evidence="2">2.7.13.3</ecNumber>
    </recommendedName>
</protein>
<keyword evidence="13" id="KW-1185">Reference proteome</keyword>
<keyword evidence="8" id="KW-1133">Transmembrane helix</keyword>
<dbReference type="SUPFAM" id="SSF63829">
    <property type="entry name" value="Calcium-dependent phosphotriesterase"/>
    <property type="match status" value="2"/>
</dbReference>
<evidence type="ECO:0000313" key="12">
    <source>
        <dbReference type="EMBL" id="GHH47986.1"/>
    </source>
</evidence>
<feature type="transmembrane region" description="Helical" evidence="8">
    <location>
        <begin position="758"/>
        <end position="783"/>
    </location>
</feature>
<dbReference type="SMART" id="SM00387">
    <property type="entry name" value="HATPase_c"/>
    <property type="match status" value="1"/>
</dbReference>
<dbReference type="InterPro" id="IPR036097">
    <property type="entry name" value="HisK_dim/P_sf"/>
</dbReference>
<dbReference type="Pfam" id="PF07495">
    <property type="entry name" value="Y_Y_Y"/>
    <property type="match status" value="1"/>
</dbReference>
<dbReference type="Pfam" id="PF02518">
    <property type="entry name" value="HATPase_c"/>
    <property type="match status" value="1"/>
</dbReference>
<dbReference type="Pfam" id="PF00072">
    <property type="entry name" value="Response_reg"/>
    <property type="match status" value="1"/>
</dbReference>
<dbReference type="AlphaFoldDB" id="A0A919KGT6"/>
<proteinExistence type="predicted"/>
<dbReference type="SMART" id="SM00448">
    <property type="entry name" value="REC"/>
    <property type="match status" value="1"/>
</dbReference>
<evidence type="ECO:0000256" key="7">
    <source>
        <dbReference type="PROSITE-ProRule" id="PRU00169"/>
    </source>
</evidence>
<dbReference type="SUPFAM" id="SSF55874">
    <property type="entry name" value="ATPase domain of HSP90 chaperone/DNA topoisomerase II/histidine kinase"/>
    <property type="match status" value="1"/>
</dbReference>
<dbReference type="PRINTS" id="PR00344">
    <property type="entry name" value="BCTRLSENSOR"/>
</dbReference>
<dbReference type="CDD" id="cd17546">
    <property type="entry name" value="REC_hyHK_CKI1_RcsC-like"/>
    <property type="match status" value="1"/>
</dbReference>
<keyword evidence="4" id="KW-0808">Transferase</keyword>
<dbReference type="InterPro" id="IPR011123">
    <property type="entry name" value="Y_Y_Y"/>
</dbReference>
<dbReference type="FunFam" id="1.10.287.130:FF:000028">
    <property type="entry name" value="Hybrid signal transduction histidine kinase"/>
    <property type="match status" value="1"/>
</dbReference>
<comment type="caution">
    <text evidence="12">The sequence shown here is derived from an EMBL/GenBank/DDBJ whole genome shotgun (WGS) entry which is preliminary data.</text>
</comment>
<dbReference type="Gene3D" id="2.130.10.10">
    <property type="entry name" value="YVTN repeat-like/Quinoprotein amine dehydrogenase"/>
    <property type="match status" value="3"/>
</dbReference>
<dbReference type="InterPro" id="IPR001789">
    <property type="entry name" value="Sig_transdc_resp-reg_receiver"/>
</dbReference>
<dbReference type="CDD" id="cd00082">
    <property type="entry name" value="HisKA"/>
    <property type="match status" value="1"/>
</dbReference>
<feature type="chain" id="PRO_5037357500" description="histidine kinase" evidence="9">
    <location>
        <begin position="21"/>
        <end position="1187"/>
    </location>
</feature>
<dbReference type="SUPFAM" id="SSF47384">
    <property type="entry name" value="Homodimeric domain of signal transducing histidine kinase"/>
    <property type="match status" value="1"/>
</dbReference>
<dbReference type="InterPro" id="IPR015943">
    <property type="entry name" value="WD40/YVTN_repeat-like_dom_sf"/>
</dbReference>